<reference evidence="4" key="2">
    <citation type="submission" date="2023-06" db="EMBL/GenBank/DDBJ databases">
        <authorList>
            <person name="Ma L."/>
            <person name="Liu K.-W."/>
            <person name="Li Z."/>
            <person name="Hsiao Y.-Y."/>
            <person name="Qi Y."/>
            <person name="Fu T."/>
            <person name="Tang G."/>
            <person name="Zhang D."/>
            <person name="Sun W.-H."/>
            <person name="Liu D.-K."/>
            <person name="Li Y."/>
            <person name="Chen G.-Z."/>
            <person name="Liu X.-D."/>
            <person name="Liao X.-Y."/>
            <person name="Jiang Y.-T."/>
            <person name="Yu X."/>
            <person name="Hao Y."/>
            <person name="Huang J."/>
            <person name="Zhao X.-W."/>
            <person name="Ke S."/>
            <person name="Chen Y.-Y."/>
            <person name="Wu W.-L."/>
            <person name="Hsu J.-L."/>
            <person name="Lin Y.-F."/>
            <person name="Huang M.-D."/>
            <person name="Li C.-Y."/>
            <person name="Huang L."/>
            <person name="Wang Z.-W."/>
            <person name="Zhao X."/>
            <person name="Zhong W.-Y."/>
            <person name="Peng D.-H."/>
            <person name="Ahmad S."/>
            <person name="Lan S."/>
            <person name="Zhang J.-S."/>
            <person name="Tsai W.-C."/>
            <person name="Van De Peer Y."/>
            <person name="Liu Z.-J."/>
        </authorList>
    </citation>
    <scope>NUCLEOTIDE SEQUENCE</scope>
    <source>
        <strain evidence="4">CP</strain>
        <tissue evidence="4">Leaves</tissue>
    </source>
</reference>
<evidence type="ECO:0000256" key="2">
    <source>
        <dbReference type="SAM" id="MobiDB-lite"/>
    </source>
</evidence>
<dbReference type="Gene3D" id="3.30.200.20">
    <property type="entry name" value="Phosphorylase Kinase, domain 1"/>
    <property type="match status" value="1"/>
</dbReference>
<name>A0AAV9EFW6_ACOCL</name>
<feature type="domain" description="Protein kinase" evidence="3">
    <location>
        <begin position="24"/>
        <end position="164"/>
    </location>
</feature>
<dbReference type="SUPFAM" id="SSF56112">
    <property type="entry name" value="Protein kinase-like (PK-like)"/>
    <property type="match status" value="1"/>
</dbReference>
<dbReference type="Proteomes" id="UP001180020">
    <property type="component" value="Unassembled WGS sequence"/>
</dbReference>
<dbReference type="Pfam" id="PF00069">
    <property type="entry name" value="Pkinase"/>
    <property type="match status" value="1"/>
</dbReference>
<gene>
    <name evidence="4" type="ORF">QJS10_CPA07g00637</name>
</gene>
<reference evidence="4" key="1">
    <citation type="journal article" date="2023" name="Nat. Commun.">
        <title>Diploid and tetraploid genomes of Acorus and the evolution of monocots.</title>
        <authorList>
            <person name="Ma L."/>
            <person name="Liu K.W."/>
            <person name="Li Z."/>
            <person name="Hsiao Y.Y."/>
            <person name="Qi Y."/>
            <person name="Fu T."/>
            <person name="Tang G.D."/>
            <person name="Zhang D."/>
            <person name="Sun W.H."/>
            <person name="Liu D.K."/>
            <person name="Li Y."/>
            <person name="Chen G.Z."/>
            <person name="Liu X.D."/>
            <person name="Liao X.Y."/>
            <person name="Jiang Y.T."/>
            <person name="Yu X."/>
            <person name="Hao Y."/>
            <person name="Huang J."/>
            <person name="Zhao X.W."/>
            <person name="Ke S."/>
            <person name="Chen Y.Y."/>
            <person name="Wu W.L."/>
            <person name="Hsu J.L."/>
            <person name="Lin Y.F."/>
            <person name="Huang M.D."/>
            <person name="Li C.Y."/>
            <person name="Huang L."/>
            <person name="Wang Z.W."/>
            <person name="Zhao X."/>
            <person name="Zhong W.Y."/>
            <person name="Peng D.H."/>
            <person name="Ahmad S."/>
            <person name="Lan S."/>
            <person name="Zhang J.S."/>
            <person name="Tsai W.C."/>
            <person name="Van de Peer Y."/>
            <person name="Liu Z.J."/>
        </authorList>
    </citation>
    <scope>NUCLEOTIDE SEQUENCE</scope>
    <source>
        <strain evidence="4">CP</strain>
    </source>
</reference>
<sequence length="164" mass="17974">MKDFSLPRFHSLQTSLPSTSSSSTSVIGLIDAGVTGVLPFVEVDVKKIVSTVIERARELCISKSGNIPREAQTMILVDHPNLLKAHCTFANDHNLWVVMPYMAGGSCLHIMKHAHPNGFEEEAAITTILREVLKGIYSSGREGHGIESDSFRVAKEGNSEQDRK</sequence>
<dbReference type="GO" id="GO:0043539">
    <property type="term" value="F:protein serine/threonine kinase activator activity"/>
    <property type="evidence" value="ECO:0007669"/>
    <property type="project" value="InterPro"/>
</dbReference>
<dbReference type="Gene3D" id="1.10.510.10">
    <property type="entry name" value="Transferase(Phosphotransferase) domain 1"/>
    <property type="match status" value="1"/>
</dbReference>
<comment type="caution">
    <text evidence="4">The sequence shown here is derived from an EMBL/GenBank/DDBJ whole genome shotgun (WGS) entry which is preliminary data.</text>
</comment>
<evidence type="ECO:0000259" key="3">
    <source>
        <dbReference type="PROSITE" id="PS50011"/>
    </source>
</evidence>
<dbReference type="PANTHER" id="PTHR48014">
    <property type="entry name" value="SERINE/THREONINE-PROTEIN KINASE FRAY2"/>
    <property type="match status" value="1"/>
</dbReference>
<organism evidence="4 5">
    <name type="scientific">Acorus calamus</name>
    <name type="common">Sweet flag</name>
    <dbReference type="NCBI Taxonomy" id="4465"/>
    <lineage>
        <taxon>Eukaryota</taxon>
        <taxon>Viridiplantae</taxon>
        <taxon>Streptophyta</taxon>
        <taxon>Embryophyta</taxon>
        <taxon>Tracheophyta</taxon>
        <taxon>Spermatophyta</taxon>
        <taxon>Magnoliopsida</taxon>
        <taxon>Liliopsida</taxon>
        <taxon>Acoraceae</taxon>
        <taxon>Acorus</taxon>
    </lineage>
</organism>
<evidence type="ECO:0000313" key="5">
    <source>
        <dbReference type="Proteomes" id="UP001180020"/>
    </source>
</evidence>
<dbReference type="GO" id="GO:0005524">
    <property type="term" value="F:ATP binding"/>
    <property type="evidence" value="ECO:0007669"/>
    <property type="project" value="InterPro"/>
</dbReference>
<dbReference type="PROSITE" id="PS50011">
    <property type="entry name" value="PROTEIN_KINASE_DOM"/>
    <property type="match status" value="1"/>
</dbReference>
<accession>A0AAV9EFW6</accession>
<dbReference type="AlphaFoldDB" id="A0AAV9EFW6"/>
<dbReference type="InterPro" id="IPR047173">
    <property type="entry name" value="STRAD_A/B-like"/>
</dbReference>
<comment type="similarity">
    <text evidence="1">Belongs to the protein kinase superfamily. STE Ser/Thr protein kinase family. STE20 subfamily.</text>
</comment>
<dbReference type="EMBL" id="JAUJYO010000007">
    <property type="protein sequence ID" value="KAK1311715.1"/>
    <property type="molecule type" value="Genomic_DNA"/>
</dbReference>
<keyword evidence="5" id="KW-1185">Reference proteome</keyword>
<feature type="region of interest" description="Disordered" evidence="2">
    <location>
        <begin position="142"/>
        <end position="164"/>
    </location>
</feature>
<dbReference type="InterPro" id="IPR011009">
    <property type="entry name" value="Kinase-like_dom_sf"/>
</dbReference>
<evidence type="ECO:0000313" key="4">
    <source>
        <dbReference type="EMBL" id="KAK1311715.1"/>
    </source>
</evidence>
<dbReference type="InterPro" id="IPR000719">
    <property type="entry name" value="Prot_kinase_dom"/>
</dbReference>
<proteinExistence type="inferred from homology"/>
<evidence type="ECO:0000256" key="1">
    <source>
        <dbReference type="ARBA" id="ARBA00008874"/>
    </source>
</evidence>
<protein>
    <recommendedName>
        <fullName evidence="3">Protein kinase domain-containing protein</fullName>
    </recommendedName>
</protein>
<dbReference type="PANTHER" id="PTHR48014:SF24">
    <property type="entry name" value="PROTEIN KINASE SUPERFAMILY PROTEIN"/>
    <property type="match status" value="1"/>
</dbReference>
<dbReference type="GO" id="GO:0004672">
    <property type="term" value="F:protein kinase activity"/>
    <property type="evidence" value="ECO:0007669"/>
    <property type="project" value="InterPro"/>
</dbReference>